<dbReference type="SUPFAM" id="SSF47413">
    <property type="entry name" value="lambda repressor-like DNA-binding domains"/>
    <property type="match status" value="1"/>
</dbReference>
<dbReference type="OrthoDB" id="129597at2"/>
<dbReference type="CDD" id="cd00093">
    <property type="entry name" value="HTH_XRE"/>
    <property type="match status" value="1"/>
</dbReference>
<evidence type="ECO:0000313" key="3">
    <source>
        <dbReference type="Proteomes" id="UP000194204"/>
    </source>
</evidence>
<dbReference type="InterPro" id="IPR001387">
    <property type="entry name" value="Cro/C1-type_HTH"/>
</dbReference>
<dbReference type="RefSeq" id="WP_086111895.1">
    <property type="nucleotide sequence ID" value="NZ_CAWNHF010000167.1"/>
</dbReference>
<reference evidence="2 3" key="1">
    <citation type="submission" date="2017-01" db="EMBL/GenBank/DDBJ databases">
        <title>Deconstructing symbiosis and pathogenesis requirements using a combined genomic-metabolomic approach.</title>
        <authorList>
            <person name="Tobias N.J."/>
            <person name="Wolff H."/>
            <person name="Djahanschiri B."/>
            <person name="Ebersberger I."/>
            <person name="Bode H.B."/>
        </authorList>
    </citation>
    <scope>NUCLEOTIDE SEQUENCE [LARGE SCALE GENOMIC DNA]</scope>
    <source>
        <strain evidence="2 3">DSM 4764</strain>
    </source>
</reference>
<dbReference type="Gene3D" id="1.10.260.40">
    <property type="entry name" value="lambda repressor-like DNA-binding domains"/>
    <property type="match status" value="1"/>
</dbReference>
<comment type="caution">
    <text evidence="2">The sequence shown here is derived from an EMBL/GenBank/DDBJ whole genome shotgun (WGS) entry which is preliminary data.</text>
</comment>
<feature type="domain" description="HTH cro/C1-type" evidence="1">
    <location>
        <begin position="33"/>
        <end position="79"/>
    </location>
</feature>
<keyword evidence="3" id="KW-1185">Reference proteome</keyword>
<dbReference type="SMART" id="SM00530">
    <property type="entry name" value="HTH_XRE"/>
    <property type="match status" value="1"/>
</dbReference>
<dbReference type="InterPro" id="IPR010982">
    <property type="entry name" value="Lambda_DNA-bd_dom_sf"/>
</dbReference>
<protein>
    <submittedName>
        <fullName evidence="2">Transcriptional regulator</fullName>
    </submittedName>
</protein>
<dbReference type="PROSITE" id="PS50943">
    <property type="entry name" value="HTH_CROC1"/>
    <property type="match status" value="1"/>
</dbReference>
<dbReference type="GO" id="GO:0003677">
    <property type="term" value="F:DNA binding"/>
    <property type="evidence" value="ECO:0007669"/>
    <property type="project" value="InterPro"/>
</dbReference>
<sequence length="100" mass="11041">MARTLEQMLANEKPEVIAKAEAAATEMLLNIHLAELRERVNMTQSDIATALGIKQPTVSDMEKPGRDLKLSSLKRYVEASGGKLRLDIELSDGTHYGFNV</sequence>
<name>A0A1Y2SRE6_9GAMM</name>
<dbReference type="EMBL" id="MUBK01000006">
    <property type="protein sequence ID" value="OTA20822.1"/>
    <property type="molecule type" value="Genomic_DNA"/>
</dbReference>
<proteinExistence type="predicted"/>
<evidence type="ECO:0000313" key="2">
    <source>
        <dbReference type="EMBL" id="OTA20822.1"/>
    </source>
</evidence>
<organism evidence="2 3">
    <name type="scientific">Xenorhabdus beddingii</name>
    <dbReference type="NCBI Taxonomy" id="40578"/>
    <lineage>
        <taxon>Bacteria</taxon>
        <taxon>Pseudomonadati</taxon>
        <taxon>Pseudomonadota</taxon>
        <taxon>Gammaproteobacteria</taxon>
        <taxon>Enterobacterales</taxon>
        <taxon>Morganellaceae</taxon>
        <taxon>Xenorhabdus</taxon>
    </lineage>
</organism>
<dbReference type="Proteomes" id="UP000194204">
    <property type="component" value="Unassembled WGS sequence"/>
</dbReference>
<dbReference type="AlphaFoldDB" id="A0A1Y2SRE6"/>
<evidence type="ECO:0000259" key="1">
    <source>
        <dbReference type="PROSITE" id="PS50943"/>
    </source>
</evidence>
<dbReference type="Pfam" id="PF01381">
    <property type="entry name" value="HTH_3"/>
    <property type="match status" value="1"/>
</dbReference>
<dbReference type="STRING" id="40578.Xbed_01075"/>
<gene>
    <name evidence="2" type="ORF">Xbed_01075</name>
</gene>
<accession>A0A1Y2SRE6</accession>